<evidence type="ECO:0000313" key="1">
    <source>
        <dbReference type="EMBL" id="SQB15790.1"/>
    </source>
</evidence>
<gene>
    <name evidence="1" type="ORF">NCTC11224_04875</name>
</gene>
<proteinExistence type="predicted"/>
<organism evidence="1 2">
    <name type="scientific">Enterocloster clostridioformis</name>
    <dbReference type="NCBI Taxonomy" id="1531"/>
    <lineage>
        <taxon>Bacteria</taxon>
        <taxon>Bacillati</taxon>
        <taxon>Bacillota</taxon>
        <taxon>Clostridia</taxon>
        <taxon>Lachnospirales</taxon>
        <taxon>Lachnospiraceae</taxon>
        <taxon>Enterocloster</taxon>
    </lineage>
</organism>
<protein>
    <submittedName>
        <fullName evidence="1">Uncharacterized protein</fullName>
    </submittedName>
</protein>
<name>A0A2X2WPY4_9FIRM</name>
<dbReference type="EMBL" id="UAVW01000018">
    <property type="protein sequence ID" value="SQB15790.1"/>
    <property type="molecule type" value="Genomic_DNA"/>
</dbReference>
<evidence type="ECO:0000313" key="2">
    <source>
        <dbReference type="Proteomes" id="UP000251853"/>
    </source>
</evidence>
<dbReference type="AlphaFoldDB" id="A0A2X2WPY4"/>
<accession>A0A2X2WPY4</accession>
<sequence>MDFCRIELDDIAQINYNESKNADFLKTLFLSHRYVYVRNESHRLLGIITPTSFQNHFSVGKHVNYSFRYVIDCERGSEGGGVLKLQQR</sequence>
<reference evidence="1 2" key="1">
    <citation type="submission" date="2018-06" db="EMBL/GenBank/DDBJ databases">
        <authorList>
            <consortium name="Pathogen Informatics"/>
            <person name="Doyle S."/>
        </authorList>
    </citation>
    <scope>NUCLEOTIDE SEQUENCE [LARGE SCALE GENOMIC DNA]</scope>
    <source>
        <strain evidence="1 2">NCTC11224</strain>
    </source>
</reference>
<keyword evidence="2" id="KW-1185">Reference proteome</keyword>
<dbReference type="Proteomes" id="UP000251853">
    <property type="component" value="Unassembled WGS sequence"/>
</dbReference>